<comment type="caution">
    <text evidence="3">The sequence shown here is derived from an EMBL/GenBank/DDBJ whole genome shotgun (WGS) entry which is preliminary data.</text>
</comment>
<name>A0A4S1CH80_9BACT</name>
<proteinExistence type="predicted"/>
<feature type="chain" id="PRO_5020222836" evidence="2">
    <location>
        <begin position="23"/>
        <end position="103"/>
    </location>
</feature>
<evidence type="ECO:0000313" key="4">
    <source>
        <dbReference type="Proteomes" id="UP000306416"/>
    </source>
</evidence>
<organism evidence="3 4">
    <name type="scientific">Geomonas terrae</name>
    <dbReference type="NCBI Taxonomy" id="2562681"/>
    <lineage>
        <taxon>Bacteria</taxon>
        <taxon>Pseudomonadati</taxon>
        <taxon>Thermodesulfobacteriota</taxon>
        <taxon>Desulfuromonadia</taxon>
        <taxon>Geobacterales</taxon>
        <taxon>Geobacteraceae</taxon>
        <taxon>Geomonas</taxon>
    </lineage>
</organism>
<accession>A0A4S1CH80</accession>
<feature type="coiled-coil region" evidence="1">
    <location>
        <begin position="49"/>
        <end position="103"/>
    </location>
</feature>
<feature type="signal peptide" evidence="2">
    <location>
        <begin position="1"/>
        <end position="22"/>
    </location>
</feature>
<dbReference type="Proteomes" id="UP000306416">
    <property type="component" value="Unassembled WGS sequence"/>
</dbReference>
<dbReference type="EMBL" id="SRSC01000002">
    <property type="protein sequence ID" value="TGU72743.1"/>
    <property type="molecule type" value="Genomic_DNA"/>
</dbReference>
<dbReference type="RefSeq" id="WP_135870216.1">
    <property type="nucleotide sequence ID" value="NZ_SRSC01000002.1"/>
</dbReference>
<reference evidence="3 4" key="1">
    <citation type="submission" date="2019-04" db="EMBL/GenBank/DDBJ databases">
        <title>Geobacter oryzae sp. nov., ferric-reducing bacteria isolated from paddy soil.</title>
        <authorList>
            <person name="Xu Z."/>
            <person name="Masuda Y."/>
            <person name="Itoh H."/>
            <person name="Senoo K."/>
        </authorList>
    </citation>
    <scope>NUCLEOTIDE SEQUENCE [LARGE SCALE GENOMIC DNA]</scope>
    <source>
        <strain evidence="3 4">Red111</strain>
    </source>
</reference>
<sequence length="103" mass="11734">MKRKLAVLMAVSLFSAAVPVWAENTTTHDMMHQHQAGDANCERDCALLIKDCNNQVDSIQDRIKKLQTAINEKGATTYTRDELQILNKKLQEANETLRQLTRH</sequence>
<keyword evidence="2" id="KW-0732">Signal</keyword>
<keyword evidence="4" id="KW-1185">Reference proteome</keyword>
<protein>
    <submittedName>
        <fullName evidence="3">Uncharacterized protein</fullName>
    </submittedName>
</protein>
<evidence type="ECO:0000256" key="1">
    <source>
        <dbReference type="SAM" id="Coils"/>
    </source>
</evidence>
<evidence type="ECO:0000313" key="3">
    <source>
        <dbReference type="EMBL" id="TGU72743.1"/>
    </source>
</evidence>
<dbReference type="AlphaFoldDB" id="A0A4S1CH80"/>
<keyword evidence="1" id="KW-0175">Coiled coil</keyword>
<gene>
    <name evidence="3" type="ORF">E4633_10645</name>
</gene>
<evidence type="ECO:0000256" key="2">
    <source>
        <dbReference type="SAM" id="SignalP"/>
    </source>
</evidence>